<gene>
    <name evidence="1" type="ORF">ACJMK2_032525</name>
</gene>
<accession>A0ABD3X3H4</accession>
<comment type="caution">
    <text evidence="1">The sequence shown here is derived from an EMBL/GenBank/DDBJ whole genome shotgun (WGS) entry which is preliminary data.</text>
</comment>
<protein>
    <submittedName>
        <fullName evidence="1">Uncharacterized protein</fullName>
    </submittedName>
</protein>
<dbReference type="EMBL" id="JBJQND010000004">
    <property type="protein sequence ID" value="KAL3880276.1"/>
    <property type="molecule type" value="Genomic_DNA"/>
</dbReference>
<dbReference type="Proteomes" id="UP001634394">
    <property type="component" value="Unassembled WGS sequence"/>
</dbReference>
<dbReference type="AlphaFoldDB" id="A0ABD3X3H4"/>
<name>A0ABD3X3H4_SINWO</name>
<proteinExistence type="predicted"/>
<reference evidence="1 2" key="1">
    <citation type="submission" date="2024-11" db="EMBL/GenBank/DDBJ databases">
        <title>Chromosome-level genome assembly of the freshwater bivalve Anodonta woodiana.</title>
        <authorList>
            <person name="Chen X."/>
        </authorList>
    </citation>
    <scope>NUCLEOTIDE SEQUENCE [LARGE SCALE GENOMIC DNA]</scope>
    <source>
        <strain evidence="1">MN2024</strain>
        <tissue evidence="1">Gills</tissue>
    </source>
</reference>
<sequence>MPRAEGCMVEMESWFNDTMDKLIDIYVVDRNTDATKLLQIDTEEMIVTPKQLPS</sequence>
<keyword evidence="2" id="KW-1185">Reference proteome</keyword>
<evidence type="ECO:0000313" key="1">
    <source>
        <dbReference type="EMBL" id="KAL3880276.1"/>
    </source>
</evidence>
<evidence type="ECO:0000313" key="2">
    <source>
        <dbReference type="Proteomes" id="UP001634394"/>
    </source>
</evidence>
<organism evidence="1 2">
    <name type="scientific">Sinanodonta woodiana</name>
    <name type="common">Chinese pond mussel</name>
    <name type="synonym">Anodonta woodiana</name>
    <dbReference type="NCBI Taxonomy" id="1069815"/>
    <lineage>
        <taxon>Eukaryota</taxon>
        <taxon>Metazoa</taxon>
        <taxon>Spiralia</taxon>
        <taxon>Lophotrochozoa</taxon>
        <taxon>Mollusca</taxon>
        <taxon>Bivalvia</taxon>
        <taxon>Autobranchia</taxon>
        <taxon>Heteroconchia</taxon>
        <taxon>Palaeoheterodonta</taxon>
        <taxon>Unionida</taxon>
        <taxon>Unionoidea</taxon>
        <taxon>Unionidae</taxon>
        <taxon>Unioninae</taxon>
        <taxon>Sinanodonta</taxon>
    </lineage>
</organism>